<dbReference type="PROSITE" id="PS00061">
    <property type="entry name" value="ADH_SHORT"/>
    <property type="match status" value="1"/>
</dbReference>
<name>A0A0C9UGV8_SPHS4</name>
<evidence type="ECO:0000256" key="2">
    <source>
        <dbReference type="ARBA" id="ARBA00022857"/>
    </source>
</evidence>
<dbReference type="Gene3D" id="3.40.50.720">
    <property type="entry name" value="NAD(P)-binding Rossmann-like Domain"/>
    <property type="match status" value="1"/>
</dbReference>
<dbReference type="InterPro" id="IPR002347">
    <property type="entry name" value="SDR_fam"/>
</dbReference>
<keyword evidence="3" id="KW-0560">Oxidoreductase</keyword>
<dbReference type="SUPFAM" id="SSF51735">
    <property type="entry name" value="NAD(P)-binding Rossmann-fold domains"/>
    <property type="match status" value="1"/>
</dbReference>
<dbReference type="InterPro" id="IPR020904">
    <property type="entry name" value="Sc_DH/Rdtase_CS"/>
</dbReference>
<comment type="similarity">
    <text evidence="1">Belongs to the short-chain dehydrogenases/reductases (SDR) family.</text>
</comment>
<gene>
    <name evidence="4" type="ORF">M422DRAFT_194419</name>
</gene>
<dbReference type="PANTHER" id="PTHR44169:SF6">
    <property type="entry name" value="NADPH-DEPENDENT 1-ACYLDIHYDROXYACETONE PHOSPHATE REDUCTASE"/>
    <property type="match status" value="1"/>
</dbReference>
<dbReference type="OrthoDB" id="37659at2759"/>
<dbReference type="Proteomes" id="UP000054279">
    <property type="component" value="Unassembled WGS sequence"/>
</dbReference>
<evidence type="ECO:0008006" key="6">
    <source>
        <dbReference type="Google" id="ProtNLM"/>
    </source>
</evidence>
<dbReference type="AlphaFoldDB" id="A0A0C9UGV8"/>
<organism evidence="4 5">
    <name type="scientific">Sphaerobolus stellatus (strain SS14)</name>
    <dbReference type="NCBI Taxonomy" id="990650"/>
    <lineage>
        <taxon>Eukaryota</taxon>
        <taxon>Fungi</taxon>
        <taxon>Dikarya</taxon>
        <taxon>Basidiomycota</taxon>
        <taxon>Agaricomycotina</taxon>
        <taxon>Agaricomycetes</taxon>
        <taxon>Phallomycetidae</taxon>
        <taxon>Geastrales</taxon>
        <taxon>Sphaerobolaceae</taxon>
        <taxon>Sphaerobolus</taxon>
    </lineage>
</organism>
<reference evidence="4 5" key="1">
    <citation type="submission" date="2014-06" db="EMBL/GenBank/DDBJ databases">
        <title>Evolutionary Origins and Diversification of the Mycorrhizal Mutualists.</title>
        <authorList>
            <consortium name="DOE Joint Genome Institute"/>
            <consortium name="Mycorrhizal Genomics Consortium"/>
            <person name="Kohler A."/>
            <person name="Kuo A."/>
            <person name="Nagy L.G."/>
            <person name="Floudas D."/>
            <person name="Copeland A."/>
            <person name="Barry K.W."/>
            <person name="Cichocki N."/>
            <person name="Veneault-Fourrey C."/>
            <person name="LaButti K."/>
            <person name="Lindquist E.A."/>
            <person name="Lipzen A."/>
            <person name="Lundell T."/>
            <person name="Morin E."/>
            <person name="Murat C."/>
            <person name="Riley R."/>
            <person name="Ohm R."/>
            <person name="Sun H."/>
            <person name="Tunlid A."/>
            <person name="Henrissat B."/>
            <person name="Grigoriev I.V."/>
            <person name="Hibbett D.S."/>
            <person name="Martin F."/>
        </authorList>
    </citation>
    <scope>NUCLEOTIDE SEQUENCE [LARGE SCALE GENOMIC DNA]</scope>
    <source>
        <strain evidence="4 5">SS14</strain>
    </source>
</reference>
<evidence type="ECO:0000313" key="4">
    <source>
        <dbReference type="EMBL" id="KIJ24671.1"/>
    </source>
</evidence>
<dbReference type="GO" id="GO:0016491">
    <property type="term" value="F:oxidoreductase activity"/>
    <property type="evidence" value="ECO:0007669"/>
    <property type="project" value="UniProtKB-KW"/>
</dbReference>
<evidence type="ECO:0000313" key="5">
    <source>
        <dbReference type="Proteomes" id="UP000054279"/>
    </source>
</evidence>
<sequence>EFTTNYTSIVRLIHHFLPHLLKIGAQGRPAFLIPITSNLAMVPLPPVPGYCATKAALHSLSTSLRFQLKDTNVHVIEIIPPLTESELHDHQGSTPVLSKFWLPLDEFTKLTMEGLLRGDAHTFGGNSEEIFNKFEKGKTELIQKTMAGMKGVIN</sequence>
<dbReference type="EMBL" id="KN837467">
    <property type="protein sequence ID" value="KIJ24671.1"/>
    <property type="molecule type" value="Genomic_DNA"/>
</dbReference>
<proteinExistence type="inferred from homology"/>
<keyword evidence="2" id="KW-0521">NADP</keyword>
<keyword evidence="5" id="KW-1185">Reference proteome</keyword>
<dbReference type="PANTHER" id="PTHR44169">
    <property type="entry name" value="NADPH-DEPENDENT 1-ACYLDIHYDROXYACETONE PHOSPHATE REDUCTASE"/>
    <property type="match status" value="1"/>
</dbReference>
<feature type="non-terminal residue" evidence="4">
    <location>
        <position position="1"/>
    </location>
</feature>
<evidence type="ECO:0000256" key="1">
    <source>
        <dbReference type="ARBA" id="ARBA00006484"/>
    </source>
</evidence>
<dbReference type="InterPro" id="IPR036291">
    <property type="entry name" value="NAD(P)-bd_dom_sf"/>
</dbReference>
<dbReference type="HOGENOM" id="CLU_1708627_0_0_1"/>
<dbReference type="Pfam" id="PF00106">
    <property type="entry name" value="adh_short"/>
    <property type="match status" value="1"/>
</dbReference>
<evidence type="ECO:0000256" key="3">
    <source>
        <dbReference type="ARBA" id="ARBA00023002"/>
    </source>
</evidence>
<accession>A0A0C9UGV8</accession>
<protein>
    <recommendedName>
        <fullName evidence="6">NAD(P)-binding protein</fullName>
    </recommendedName>
</protein>